<dbReference type="GO" id="GO:0008616">
    <property type="term" value="P:tRNA queuosine(34) biosynthetic process"/>
    <property type="evidence" value="ECO:0007669"/>
    <property type="project" value="UniProtKB-UniRule"/>
</dbReference>
<comment type="catalytic activity">
    <reaction evidence="4">
        <text>7-aminomethyl-7-carbaguanine + guanosine(34) in tRNA = 7-aminomethyl-7-carbaguanosine(34) in tRNA + guanine</text>
        <dbReference type="Rhea" id="RHEA:24104"/>
        <dbReference type="Rhea" id="RHEA-COMP:10341"/>
        <dbReference type="Rhea" id="RHEA-COMP:10342"/>
        <dbReference type="ChEBI" id="CHEBI:16235"/>
        <dbReference type="ChEBI" id="CHEBI:58703"/>
        <dbReference type="ChEBI" id="CHEBI:74269"/>
        <dbReference type="ChEBI" id="CHEBI:82833"/>
        <dbReference type="EC" id="2.4.2.29"/>
    </reaction>
</comment>
<dbReference type="GO" id="GO:0046872">
    <property type="term" value="F:metal ion binding"/>
    <property type="evidence" value="ECO:0007669"/>
    <property type="project" value="UniProtKB-KW"/>
</dbReference>
<dbReference type="Pfam" id="PF01702">
    <property type="entry name" value="TGT"/>
    <property type="match status" value="1"/>
</dbReference>
<evidence type="ECO:0000256" key="4">
    <source>
        <dbReference type="HAMAP-Rule" id="MF_00168"/>
    </source>
</evidence>
<feature type="binding site" evidence="4">
    <location>
        <position position="213"/>
    </location>
    <ligand>
        <name>substrate</name>
    </ligand>
</feature>
<dbReference type="EC" id="2.4.2.29" evidence="4"/>
<comment type="subunit">
    <text evidence="4">Homodimer. Within each dimer, one monomer is responsible for RNA recognition and catalysis, while the other monomer binds to the replacement base PreQ1.</text>
</comment>
<keyword evidence="3 4" id="KW-0819">tRNA processing</keyword>
<comment type="caution">
    <text evidence="6">The sequence shown here is derived from an EMBL/GenBank/DDBJ whole genome shotgun (WGS) entry which is preliminary data.</text>
</comment>
<comment type="similarity">
    <text evidence="4">Belongs to the queuine tRNA-ribosyltransferase family.</text>
</comment>
<dbReference type="PANTHER" id="PTHR46499">
    <property type="entry name" value="QUEUINE TRNA-RIBOSYLTRANSFERASE"/>
    <property type="match status" value="1"/>
</dbReference>
<dbReference type="GO" id="GO:0005737">
    <property type="term" value="C:cytoplasm"/>
    <property type="evidence" value="ECO:0007669"/>
    <property type="project" value="TreeGrafter"/>
</dbReference>
<dbReference type="InterPro" id="IPR002616">
    <property type="entry name" value="tRNA_ribo_trans-like"/>
</dbReference>
<keyword evidence="1 4" id="KW-0328">Glycosyltransferase</keyword>
<protein>
    <recommendedName>
        <fullName evidence="4">Queuine tRNA-ribosyltransferase</fullName>
        <ecNumber evidence="4">2.4.2.29</ecNumber>
    </recommendedName>
    <alternativeName>
        <fullName evidence="4">Guanine insertion enzyme</fullName>
    </alternativeName>
    <alternativeName>
        <fullName evidence="4">tRNA-guanine transglycosylase</fullName>
    </alternativeName>
</protein>
<feature type="binding site" evidence="4">
    <location>
        <position position="146"/>
    </location>
    <ligand>
        <name>substrate</name>
    </ligand>
</feature>
<dbReference type="Gene3D" id="3.20.20.105">
    <property type="entry name" value="Queuine tRNA-ribosyltransferase-like"/>
    <property type="match status" value="1"/>
</dbReference>
<feature type="binding site" evidence="4">
    <location>
        <position position="306"/>
    </location>
    <ligand>
        <name>Zn(2+)</name>
        <dbReference type="ChEBI" id="CHEBI:29105"/>
    </ligand>
</feature>
<feature type="region of interest" description="RNA binding; important for wobble base 34 recognition" evidence="4">
    <location>
        <begin position="268"/>
        <end position="272"/>
    </location>
</feature>
<dbReference type="EMBL" id="LJUO01000198">
    <property type="protein sequence ID" value="KPK67829.1"/>
    <property type="molecule type" value="Genomic_DNA"/>
</dbReference>
<dbReference type="HAMAP" id="MF_00168">
    <property type="entry name" value="Q_tRNA_Tgt"/>
    <property type="match status" value="1"/>
</dbReference>
<comment type="function">
    <text evidence="4">Catalyzes the base-exchange of a guanine (G) residue with the queuine precursor 7-aminomethyl-7-deazaguanine (PreQ1) at position 34 (anticodon wobble position) in tRNAs with GU(N) anticodons (tRNA-Asp, -Asn, -His and -Tyr). Catalysis occurs through a double-displacement mechanism. The nucleophile active site attacks the C1' of nucleotide 34 to detach the guanine base from the RNA, forming a covalent enzyme-RNA intermediate. The proton acceptor active site deprotonates the incoming PreQ1, allowing a nucleophilic attack on the C1' of the ribose to form the product. After dissociation, two additional enzymatic reactions on the tRNA convert PreQ1 to queuine (Q), resulting in the hypermodified nucleoside queuosine (7-(((4,5-cis-dihydroxy-2-cyclopenten-1-yl)amino)methyl)-7-deazaguanosine).</text>
</comment>
<keyword evidence="4" id="KW-0671">Queuosine biosynthesis</keyword>
<dbReference type="InterPro" id="IPR036511">
    <property type="entry name" value="TGT-like_sf"/>
</dbReference>
<keyword evidence="4" id="KW-0479">Metal-binding</keyword>
<feature type="domain" description="tRNA-guanine(15) transglycosylase-like" evidence="5">
    <location>
        <begin position="13"/>
        <end position="362"/>
    </location>
</feature>
<dbReference type="Proteomes" id="UP000051096">
    <property type="component" value="Unassembled WGS sequence"/>
</dbReference>
<reference evidence="6 7" key="1">
    <citation type="journal article" date="2015" name="Microbiome">
        <title>Genomic resolution of linkages in carbon, nitrogen, and sulfur cycling among widespread estuary sediment bacteria.</title>
        <authorList>
            <person name="Baker B.J."/>
            <person name="Lazar C.S."/>
            <person name="Teske A.P."/>
            <person name="Dick G.J."/>
        </authorList>
    </citation>
    <scope>NUCLEOTIDE SEQUENCE [LARGE SCALE GENOMIC DNA]</scope>
    <source>
        <strain evidence="6">SM23_60</strain>
    </source>
</reference>
<feature type="active site" description="Nucleophile" evidence="4">
    <location>
        <position position="263"/>
    </location>
</feature>
<dbReference type="AlphaFoldDB" id="A0A0S8G4A8"/>
<dbReference type="NCBIfam" id="TIGR00430">
    <property type="entry name" value="Q_tRNA_tgt"/>
    <property type="match status" value="1"/>
</dbReference>
<organism evidence="6 7">
    <name type="scientific">candidate division WOR_3 bacterium SM23_60</name>
    <dbReference type="NCBI Taxonomy" id="1703780"/>
    <lineage>
        <taxon>Bacteria</taxon>
        <taxon>Bacteria division WOR-3</taxon>
    </lineage>
</organism>
<evidence type="ECO:0000256" key="2">
    <source>
        <dbReference type="ARBA" id="ARBA00022679"/>
    </source>
</evidence>
<feature type="binding site" evidence="4">
    <location>
        <position position="186"/>
    </location>
    <ligand>
        <name>substrate</name>
    </ligand>
</feature>
<dbReference type="NCBIfam" id="TIGR00449">
    <property type="entry name" value="tgt_general"/>
    <property type="match status" value="1"/>
</dbReference>
<evidence type="ECO:0000313" key="7">
    <source>
        <dbReference type="Proteomes" id="UP000051096"/>
    </source>
</evidence>
<dbReference type="GO" id="GO:0008479">
    <property type="term" value="F:tRNA-guanosine(34) queuine transglycosylase activity"/>
    <property type="evidence" value="ECO:0007669"/>
    <property type="project" value="UniProtKB-UniRule"/>
</dbReference>
<evidence type="ECO:0000256" key="3">
    <source>
        <dbReference type="ARBA" id="ARBA00022694"/>
    </source>
</evidence>
<evidence type="ECO:0000256" key="1">
    <source>
        <dbReference type="ARBA" id="ARBA00022676"/>
    </source>
</evidence>
<dbReference type="PANTHER" id="PTHR46499:SF1">
    <property type="entry name" value="QUEUINE TRNA-RIBOSYLTRANSFERASE"/>
    <property type="match status" value="1"/>
</dbReference>
<dbReference type="SUPFAM" id="SSF51713">
    <property type="entry name" value="tRNA-guanine transglycosylase"/>
    <property type="match status" value="1"/>
</dbReference>
<evidence type="ECO:0000259" key="5">
    <source>
        <dbReference type="Pfam" id="PF01702"/>
    </source>
</evidence>
<dbReference type="PATRIC" id="fig|1703780.3.peg.2207"/>
<gene>
    <name evidence="4" type="primary">tgt</name>
    <name evidence="6" type="ORF">AMJ87_12780</name>
</gene>
<feature type="active site" description="Proton acceptor" evidence="4">
    <location>
        <position position="92"/>
    </location>
</feature>
<name>A0A0S8G4A8_UNCW3</name>
<keyword evidence="2 4" id="KW-0808">Transferase</keyword>
<accession>A0A0S8G4A8</accession>
<feature type="binding site" evidence="4">
    <location>
        <position position="301"/>
    </location>
    <ligand>
        <name>Zn(2+)</name>
        <dbReference type="ChEBI" id="CHEBI:29105"/>
    </ligand>
</feature>
<proteinExistence type="inferred from homology"/>
<feature type="binding site" evidence="4">
    <location>
        <position position="303"/>
    </location>
    <ligand>
        <name>Zn(2+)</name>
        <dbReference type="ChEBI" id="CHEBI:29105"/>
    </ligand>
</feature>
<sequence length="367" mass="41794">MVRFNVTKKDKQTNARTGVLKTKRYAVRTPNFMPVATQGTVKTLSPDDLKKIGVEIIVCNTYHLMIRPTSEVINKLGGLHRFIDWDRVIVTDSGGFQAYSLADLRKVSDKGIEFASHLDGSKYFLSPEMALTIQRELGSDIAMALDFFTPYPSQFLDARIAVERTVNWAKRSITLKNKQLLFGIVQGATFKNLRRECTERLVELKFDGYGIGGLMIGEPPLVTNEMVAETTAVLPENRIRYLMGAGYPEDILEAVAHGVDLFDCVLPTRNGRTGMAFTSQGKIIIKASTYARDKQPLDKKCRCYTCQNFSRAYLRHLFNAGETLGGRLVTYHNIHFYMQLMQNIRKHIRDGTYQQFMKRETRGYNFR</sequence>
<evidence type="ECO:0000313" key="6">
    <source>
        <dbReference type="EMBL" id="KPK67829.1"/>
    </source>
</evidence>
<feature type="binding site" evidence="4">
    <location>
        <position position="332"/>
    </location>
    <ligand>
        <name>Zn(2+)</name>
        <dbReference type="ChEBI" id="CHEBI:29105"/>
    </ligand>
</feature>
<dbReference type="UniPathway" id="UPA00392"/>
<keyword evidence="4" id="KW-0862">Zinc</keyword>
<dbReference type="InterPro" id="IPR004803">
    <property type="entry name" value="TGT"/>
</dbReference>
<comment type="cofactor">
    <cofactor evidence="4">
        <name>Zn(2+)</name>
        <dbReference type="ChEBI" id="CHEBI:29105"/>
    </cofactor>
    <text evidence="4">Binds 1 zinc ion per subunit.</text>
</comment>
<comment type="pathway">
    <text evidence="4">tRNA modification; tRNA-queuosine biosynthesis.</text>
</comment>
<feature type="binding site" evidence="4">
    <location>
        <begin position="92"/>
        <end position="96"/>
    </location>
    <ligand>
        <name>substrate</name>
    </ligand>
</feature>
<comment type="caution">
    <text evidence="4">Lacks conserved residue(s) required for the propagation of feature annotation.</text>
</comment>
<dbReference type="InterPro" id="IPR050076">
    <property type="entry name" value="ArchSynthase1/Queuine_TRR"/>
</dbReference>